<evidence type="ECO:0000259" key="2">
    <source>
        <dbReference type="Pfam" id="PF18156"/>
    </source>
</evidence>
<dbReference type="Pfam" id="PF18156">
    <property type="entry name" value="pPIWI_RE_Y"/>
    <property type="match status" value="1"/>
</dbReference>
<feature type="domain" description="REase associating with pPIWI RE" evidence="1">
    <location>
        <begin position="259"/>
        <end position="364"/>
    </location>
</feature>
<geneLocation type="plasmid" evidence="3 4">
    <name>unnamed1</name>
</geneLocation>
<dbReference type="KEGG" id="azm:DM194_15015"/>
<dbReference type="InterPro" id="IPR040828">
    <property type="entry name" value="pPIWI_RE_REase"/>
</dbReference>
<evidence type="ECO:0000313" key="4">
    <source>
        <dbReference type="Proteomes" id="UP000249605"/>
    </source>
</evidence>
<gene>
    <name evidence="3" type="ORF">DM194_15015</name>
</gene>
<accession>A0A2U9SD74</accession>
<dbReference type="AlphaFoldDB" id="A0A2U9SD74"/>
<proteinExistence type="predicted"/>
<protein>
    <recommendedName>
        <fullName evidence="5">REase associating with pPIWI RE domain-containing protein</fullName>
    </recommendedName>
</protein>
<keyword evidence="4" id="KW-1185">Reference proteome</keyword>
<sequence>MAEASPEVTAVLLAKGFCDLHDRAANDGSAVQQDASLPPAARRALSMLSGLSLSAGISDDLGASVHTAMDLACGPFRDWGLPQFRPPFRHADVVLVERDLGVPTADCRELARAGGSEAAALEEIHHEALRMALKDYPARERARAYTSIREFVVRNPAVRDEDLHRFLVEGGHAAAARTIMSFYRPVPQAALHGGVGRRCAHCGSLLWPDRDAASFPDGRCRIRQCRLANPTPAKRDDVEAPGLWRLGTNAVLAYWVGPGLDEIRIHDALKAAGRKVVLYPQADAADVGVDGLDIGIDVKTYASPVVLAARLSRSIGRLDMFARRILAVPDDKLDLNPRYLQQLRDAYQGQHALEFMTSSQAIRELSR</sequence>
<dbReference type="EMBL" id="CP029830">
    <property type="protein sequence ID" value="AWU95609.1"/>
    <property type="molecule type" value="Genomic_DNA"/>
</dbReference>
<dbReference type="Pfam" id="PF18154">
    <property type="entry name" value="pPIWI_RE_REase"/>
    <property type="match status" value="1"/>
</dbReference>
<evidence type="ECO:0000313" key="3">
    <source>
        <dbReference type="EMBL" id="AWU95609.1"/>
    </source>
</evidence>
<organism evidence="3 4">
    <name type="scientific">Azospirillum ramasamyi</name>
    <dbReference type="NCBI Taxonomy" id="682998"/>
    <lineage>
        <taxon>Bacteria</taxon>
        <taxon>Pseudomonadati</taxon>
        <taxon>Pseudomonadota</taxon>
        <taxon>Alphaproteobacteria</taxon>
        <taxon>Rhodospirillales</taxon>
        <taxon>Azospirillaceae</taxon>
        <taxon>Azospirillum</taxon>
    </lineage>
</organism>
<evidence type="ECO:0000259" key="1">
    <source>
        <dbReference type="Pfam" id="PF18154"/>
    </source>
</evidence>
<evidence type="ECO:0008006" key="5">
    <source>
        <dbReference type="Google" id="ProtNLM"/>
    </source>
</evidence>
<dbReference type="OrthoDB" id="8248912at2"/>
<feature type="domain" description="pPIWI-RE three-gene island" evidence="2">
    <location>
        <begin position="36"/>
        <end position="158"/>
    </location>
</feature>
<reference evidence="3 4" key="1">
    <citation type="submission" date="2018-06" db="EMBL/GenBank/DDBJ databases">
        <title>Complete genome sequencing of Azospirillum sp. M2T2B2.</title>
        <authorList>
            <person name="Heo J."/>
            <person name="Kim S.-J."/>
            <person name="Kwon S.-W."/>
            <person name="Anandham R."/>
        </authorList>
    </citation>
    <scope>NUCLEOTIDE SEQUENCE [LARGE SCALE GENOMIC DNA]</scope>
    <source>
        <strain evidence="3 4">M2T2B2</strain>
        <plasmid evidence="3 4">unnamed1</plasmid>
    </source>
</reference>
<dbReference type="RefSeq" id="WP_111068368.1">
    <property type="nucleotide sequence ID" value="NZ_CP029830.1"/>
</dbReference>
<keyword evidence="3" id="KW-0614">Plasmid</keyword>
<name>A0A2U9SD74_9PROT</name>
<dbReference type="Proteomes" id="UP000249605">
    <property type="component" value="Plasmid unnamed1"/>
</dbReference>
<dbReference type="InterPro" id="IPR041191">
    <property type="entry name" value="pPIWI_RE_Y"/>
</dbReference>